<feature type="domain" description="C2H2-type" evidence="3">
    <location>
        <begin position="355"/>
        <end position="375"/>
    </location>
</feature>
<keyword evidence="1" id="KW-0479">Metal-binding</keyword>
<feature type="compositionally biased region" description="Polar residues" evidence="2">
    <location>
        <begin position="539"/>
        <end position="549"/>
    </location>
</feature>
<evidence type="ECO:0000259" key="3">
    <source>
        <dbReference type="PROSITE" id="PS50157"/>
    </source>
</evidence>
<feature type="region of interest" description="Disordered" evidence="2">
    <location>
        <begin position="522"/>
        <end position="549"/>
    </location>
</feature>
<feature type="region of interest" description="Disordered" evidence="2">
    <location>
        <begin position="244"/>
        <end position="310"/>
    </location>
</feature>
<dbReference type="PANTHER" id="PTHR38166:SF1">
    <property type="entry name" value="C2H2-TYPE DOMAIN-CONTAINING PROTEIN"/>
    <property type="match status" value="1"/>
</dbReference>
<dbReference type="OrthoDB" id="4161727at2759"/>
<feature type="region of interest" description="Disordered" evidence="2">
    <location>
        <begin position="389"/>
        <end position="418"/>
    </location>
</feature>
<feature type="compositionally biased region" description="Low complexity" evidence="2">
    <location>
        <begin position="124"/>
        <end position="133"/>
    </location>
</feature>
<feature type="compositionally biased region" description="Low complexity" evidence="2">
    <location>
        <begin position="191"/>
        <end position="206"/>
    </location>
</feature>
<evidence type="ECO:0000256" key="1">
    <source>
        <dbReference type="PROSITE-ProRule" id="PRU00042"/>
    </source>
</evidence>
<reference evidence="4 5" key="1">
    <citation type="submission" date="2014-02" db="EMBL/GenBank/DDBJ databases">
        <title>The genome sequence of Colletotrichum simmondsii CBS122122.</title>
        <authorList>
            <person name="Baroncelli R."/>
            <person name="Thon M.R."/>
        </authorList>
    </citation>
    <scope>NUCLEOTIDE SEQUENCE [LARGE SCALE GENOMIC DNA]</scope>
    <source>
        <strain evidence="4 5">CBS122122</strain>
    </source>
</reference>
<dbReference type="GO" id="GO:0008270">
    <property type="term" value="F:zinc ion binding"/>
    <property type="evidence" value="ECO:0007669"/>
    <property type="project" value="UniProtKB-KW"/>
</dbReference>
<evidence type="ECO:0000313" key="4">
    <source>
        <dbReference type="EMBL" id="KXH36698.1"/>
    </source>
</evidence>
<dbReference type="Proteomes" id="UP000070328">
    <property type="component" value="Unassembled WGS sequence"/>
</dbReference>
<name>A0A135SLA0_9PEZI</name>
<dbReference type="PANTHER" id="PTHR38166">
    <property type="entry name" value="C2H2-TYPE DOMAIN-CONTAINING PROTEIN-RELATED"/>
    <property type="match status" value="1"/>
</dbReference>
<dbReference type="InterPro" id="IPR013087">
    <property type="entry name" value="Znf_C2H2_type"/>
</dbReference>
<dbReference type="PROSITE" id="PS50157">
    <property type="entry name" value="ZINC_FINGER_C2H2_2"/>
    <property type="match status" value="1"/>
</dbReference>
<proteinExistence type="predicted"/>
<gene>
    <name evidence="4" type="ORF">CSIM01_03092</name>
</gene>
<dbReference type="EMBL" id="JFBX01000521">
    <property type="protein sequence ID" value="KXH36698.1"/>
    <property type="molecule type" value="Genomic_DNA"/>
</dbReference>
<evidence type="ECO:0000313" key="5">
    <source>
        <dbReference type="Proteomes" id="UP000070328"/>
    </source>
</evidence>
<organism evidence="4 5">
    <name type="scientific">Colletotrichum simmondsii</name>
    <dbReference type="NCBI Taxonomy" id="703756"/>
    <lineage>
        <taxon>Eukaryota</taxon>
        <taxon>Fungi</taxon>
        <taxon>Dikarya</taxon>
        <taxon>Ascomycota</taxon>
        <taxon>Pezizomycotina</taxon>
        <taxon>Sordariomycetes</taxon>
        <taxon>Hypocreomycetidae</taxon>
        <taxon>Glomerellales</taxon>
        <taxon>Glomerellaceae</taxon>
        <taxon>Colletotrichum</taxon>
        <taxon>Colletotrichum acutatum species complex</taxon>
    </lineage>
</organism>
<feature type="region of interest" description="Disordered" evidence="2">
    <location>
        <begin position="103"/>
        <end position="206"/>
    </location>
</feature>
<accession>A0A135SLA0</accession>
<feature type="compositionally biased region" description="Basic and acidic residues" evidence="2">
    <location>
        <begin position="181"/>
        <end position="190"/>
    </location>
</feature>
<feature type="region of interest" description="Disordered" evidence="2">
    <location>
        <begin position="440"/>
        <end position="459"/>
    </location>
</feature>
<dbReference type="AlphaFoldDB" id="A0A135SLA0"/>
<comment type="caution">
    <text evidence="4">The sequence shown here is derived from an EMBL/GenBank/DDBJ whole genome shotgun (WGS) entry which is preliminary data.</text>
</comment>
<keyword evidence="5" id="KW-1185">Reference proteome</keyword>
<evidence type="ECO:0000256" key="2">
    <source>
        <dbReference type="SAM" id="MobiDB-lite"/>
    </source>
</evidence>
<sequence length="625" mass="69854">MASSEDLFRAQLSSLNRVRTISEINDRQLPSSTPDDEILRLSWFSGASNGLIKPSPPLCICHWTLQSEAASLETRAPSSTTLKDVVRKCAHDCERGVKEWGRAFHNSRPGNFSPDMPKKHETPSSKSPKSSSTRDNSDLVVRQVSGTHSNRPSSPTEGSGGGSEAQSASQRSSPPPISSSRRSELADRPARTTNLGTGRNRTGPTPAVIDNYLAYRKQAFINIFMARVCEWLDDNVYYLGDAQDQDGECQRGSKASRSGGVSKRRAAEARPVAGQKRQLKGRDRDDEGSGSDENNEQKPNKKRTKTDEDDDRQKFACPYYKNDPVRYKSHRTCVGPGWLEIHRVKEHLYRKHRIYACNRCFEAFKSEDSLHEHQRADVPCPVLDKKKRKLDPGAGMDQETEKHLRVRRQPGKHDADKQDDVSKWYEVYYTLFPGTQDIGSPPSPWYDANPDKTNAGDSNSKDVEFLKYLRRELPHMIQRELEKDLNRSFERYGDGLMNSLSVWIRNSSARCAQIFEHIPSPAQVADLDDPETARGSRAASPQVSPDTNLTVGVDEEAGASAGAFESTLDFDFGIPDFDISNILNFDPVNVPSDFPISDDQCFTYPDSAYGTGSVEDASGTRRSYM</sequence>
<keyword evidence="1" id="KW-0863">Zinc-finger</keyword>
<keyword evidence="1" id="KW-0862">Zinc</keyword>
<protein>
    <recommendedName>
        <fullName evidence="3">C2H2-type domain-containing protein</fullName>
    </recommendedName>
</protein>